<name>A0A182DYK6_ONCOC</name>
<organism evidence="3">
    <name type="scientific">Onchocerca ochengi</name>
    <name type="common">Filarial nematode worm</name>
    <dbReference type="NCBI Taxonomy" id="42157"/>
    <lineage>
        <taxon>Eukaryota</taxon>
        <taxon>Metazoa</taxon>
        <taxon>Ecdysozoa</taxon>
        <taxon>Nematoda</taxon>
        <taxon>Chromadorea</taxon>
        <taxon>Rhabditida</taxon>
        <taxon>Spirurina</taxon>
        <taxon>Spiruromorpha</taxon>
        <taxon>Filarioidea</taxon>
        <taxon>Onchocercidae</taxon>
        <taxon>Onchocerca</taxon>
    </lineage>
</organism>
<dbReference type="EMBL" id="UYRW01000080">
    <property type="protein sequence ID" value="VDK62786.1"/>
    <property type="molecule type" value="Genomic_DNA"/>
</dbReference>
<keyword evidence="2" id="KW-1185">Reference proteome</keyword>
<reference evidence="3" key="1">
    <citation type="submission" date="2016-06" db="UniProtKB">
        <authorList>
            <consortium name="WormBaseParasite"/>
        </authorList>
    </citation>
    <scope>IDENTIFICATION</scope>
</reference>
<dbReference type="WBParaSite" id="nOo.2.0.1.t00755-RA">
    <property type="protein sequence ID" value="nOo.2.0.1.t00755-RA"/>
    <property type="gene ID" value="nOo.2.0.1.g00755"/>
</dbReference>
<proteinExistence type="predicted"/>
<evidence type="ECO:0000313" key="1">
    <source>
        <dbReference type="EMBL" id="VDK62786.1"/>
    </source>
</evidence>
<dbReference type="AlphaFoldDB" id="A0A182DYK6"/>
<protein>
    <submittedName>
        <fullName evidence="3">DSPn domain-containing protein</fullName>
    </submittedName>
</protein>
<evidence type="ECO:0000313" key="3">
    <source>
        <dbReference type="WBParaSite" id="nOo.2.0.1.t00755-RA"/>
    </source>
</evidence>
<reference evidence="1 2" key="2">
    <citation type="submission" date="2018-08" db="EMBL/GenBank/DDBJ databases">
        <authorList>
            <person name="Laetsch R D."/>
            <person name="Stevens L."/>
            <person name="Kumar S."/>
            <person name="Blaxter L. M."/>
        </authorList>
    </citation>
    <scope>NUCLEOTIDE SEQUENCE [LARGE SCALE GENOMIC DNA]</scope>
</reference>
<dbReference type="Proteomes" id="UP000271087">
    <property type="component" value="Unassembled WGS sequence"/>
</dbReference>
<sequence length="141" mass="16644">MRHFDNVKKAVNVVVSGFRVHFLDVPSNLPHLRALCMFLTAKANMEQPTGYLLRCHHFAFVQLLIYCHLLYKGYPSFPVTALDTNARGYRLERFSSIMHCEFNKNVLQGPCIIFSLQLHTSPYRRRHRGCQRILHRRFRLK</sequence>
<evidence type="ECO:0000313" key="2">
    <source>
        <dbReference type="Proteomes" id="UP000271087"/>
    </source>
</evidence>
<accession>A0A182DYK6</accession>
<gene>
    <name evidence="1" type="ORF">NOO_LOCUS755</name>
</gene>